<dbReference type="Gene3D" id="3.30.300.30">
    <property type="match status" value="1"/>
</dbReference>
<organism evidence="4 5">
    <name type="scientific">Bifiguratus adelaidae</name>
    <dbReference type="NCBI Taxonomy" id="1938954"/>
    <lineage>
        <taxon>Eukaryota</taxon>
        <taxon>Fungi</taxon>
        <taxon>Fungi incertae sedis</taxon>
        <taxon>Mucoromycota</taxon>
        <taxon>Mucoromycotina</taxon>
        <taxon>Endogonomycetes</taxon>
        <taxon>Endogonales</taxon>
        <taxon>Endogonales incertae sedis</taxon>
        <taxon>Bifiguratus</taxon>
    </lineage>
</organism>
<dbReference type="SUPFAM" id="SSF53474">
    <property type="entry name" value="alpha/beta-Hydrolases"/>
    <property type="match status" value="1"/>
</dbReference>
<proteinExistence type="inferred from homology"/>
<comment type="similarity">
    <text evidence="1">Belongs to the GPI inositol-deacylase family.</text>
</comment>
<evidence type="ECO:0000259" key="2">
    <source>
        <dbReference type="Pfam" id="PF07819"/>
    </source>
</evidence>
<dbReference type="PANTHER" id="PTHR47842">
    <property type="entry name" value="EXPRESSED PROTEIN"/>
    <property type="match status" value="1"/>
</dbReference>
<keyword evidence="1" id="KW-0378">Hydrolase</keyword>
<dbReference type="GO" id="GO:0005789">
    <property type="term" value="C:endoplasmic reticulum membrane"/>
    <property type="evidence" value="ECO:0007669"/>
    <property type="project" value="UniProtKB-SubCell"/>
</dbReference>
<protein>
    <recommendedName>
        <fullName evidence="1">GPI inositol-deacylase</fullName>
        <ecNumber evidence="1">3.1.-.-</ecNumber>
    </recommendedName>
</protein>
<name>A0A261XUY1_9FUNG</name>
<keyword evidence="1" id="KW-0472">Membrane</keyword>
<dbReference type="AlphaFoldDB" id="A0A261XUY1"/>
<dbReference type="GO" id="GO:0016788">
    <property type="term" value="F:hydrolase activity, acting on ester bonds"/>
    <property type="evidence" value="ECO:0007669"/>
    <property type="project" value="InterPro"/>
</dbReference>
<dbReference type="Gene3D" id="3.40.50.1820">
    <property type="entry name" value="alpha/beta hydrolase"/>
    <property type="match status" value="1"/>
</dbReference>
<keyword evidence="1" id="KW-0256">Endoplasmic reticulum</keyword>
<evidence type="ECO:0000313" key="5">
    <source>
        <dbReference type="Proteomes" id="UP000242875"/>
    </source>
</evidence>
<keyword evidence="1" id="KW-0653">Protein transport</keyword>
<keyword evidence="1" id="KW-0813">Transport</keyword>
<comment type="function">
    <text evidence="1">Involved in inositol deacylation of GPI-anchored proteins which plays important roles in the quality control and ER-associated degradation of GPI-anchored proteins.</text>
</comment>
<evidence type="ECO:0000259" key="3">
    <source>
        <dbReference type="Pfam" id="PF13193"/>
    </source>
</evidence>
<dbReference type="Proteomes" id="UP000242875">
    <property type="component" value="Unassembled WGS sequence"/>
</dbReference>
<feature type="domain" description="GPI inositol-deacylase PGAP1-like alpha/beta" evidence="2">
    <location>
        <begin position="12"/>
        <end position="123"/>
    </location>
</feature>
<dbReference type="Gene3D" id="3.40.50.980">
    <property type="match status" value="1"/>
</dbReference>
<dbReference type="OrthoDB" id="442243at2759"/>
<reference evidence="4 5" key="1">
    <citation type="journal article" date="2017" name="Mycologia">
        <title>Bifiguratus adelaidae, gen. et sp. nov., a new member of Mucoromycotina in endophytic and soil-dwelling habitats.</title>
        <authorList>
            <person name="Torres-Cruz T.J."/>
            <person name="Billingsley Tobias T.L."/>
            <person name="Almatruk M."/>
            <person name="Hesse C."/>
            <person name="Kuske C.R."/>
            <person name="Desiro A."/>
            <person name="Benucci G.M."/>
            <person name="Bonito G."/>
            <person name="Stajich J.E."/>
            <person name="Dunlap C."/>
            <person name="Arnold A.E."/>
            <person name="Porras-Alfaro A."/>
        </authorList>
    </citation>
    <scope>NUCLEOTIDE SEQUENCE [LARGE SCALE GENOMIC DNA]</scope>
    <source>
        <strain evidence="4 5">AZ0501</strain>
    </source>
</reference>
<dbReference type="PANTHER" id="PTHR47842:SF1">
    <property type="entry name" value="DUF676 DOMAIN-CONTAINING PROTEIN"/>
    <property type="match status" value="1"/>
</dbReference>
<accession>A0A261XUY1</accession>
<keyword evidence="5" id="KW-1185">Reference proteome</keyword>
<gene>
    <name evidence="4" type="ORF">BZG36_04582</name>
</gene>
<comment type="subcellular location">
    <subcellularLocation>
        <location evidence="1">Endoplasmic reticulum membrane</location>
    </subcellularLocation>
</comment>
<dbReference type="InterPro" id="IPR025110">
    <property type="entry name" value="AMP-bd_C"/>
</dbReference>
<dbReference type="SUPFAM" id="SSF56801">
    <property type="entry name" value="Acetyl-CoA synthetase-like"/>
    <property type="match status" value="1"/>
</dbReference>
<dbReference type="EC" id="3.1.-.-" evidence="1"/>
<dbReference type="InterPro" id="IPR029058">
    <property type="entry name" value="AB_hydrolase_fold"/>
</dbReference>
<evidence type="ECO:0000256" key="1">
    <source>
        <dbReference type="RuleBase" id="RU365011"/>
    </source>
</evidence>
<feature type="domain" description="AMP-binding enzyme C-terminal" evidence="3">
    <location>
        <begin position="462"/>
        <end position="535"/>
    </location>
</feature>
<dbReference type="InterPro" id="IPR012908">
    <property type="entry name" value="PGAP1-ab_dom-like"/>
</dbReference>
<sequence>MQRNLLEEDNLLVVFIHGFKGSVDSFEDFPNRLRTILTNSMNADVETLIYPTYQTRGSLEATVVTFCDWLEDGVKERQQHLSKIGSTGKVRIVLCGHSMGGIVGADVILRLHGLRHEVMENVLGLLAFDTPFYSLHSDVIAQTALQRVEGSLPISISDGYSIVSTVVPAANAVTAASPSLKNMFRRAASSVAANGRTWGTIAGVAGAATAVGVALSQRNKVTEGSTWVFEHMQFVSALIKDAELRKRIDDLIKVPDITFYCYYMKNTSGNTQTHRTFIRPPPSHVNRYFTPLYSNSNDEIDAHMEMFSASKNTDYYRMGTECMSKDVCLSHHNVVANLMQQHCVNGKWVDPKGAKWVFLKQFALDLFLASIEKYKLTHLPLVPLICLLLAKTPLVDNNDLSTVRRVASGAAPLVRDLELQLKHRFPETAVIQDTDSRKRQSRVTGYPTDLVWMIKSPAQWDELESYLLTHPDVIDAAAIPLYDPSQATELPLAFVVLREGAKSTPEDIRAFINGKVAPHKKLRGGVRVIVRFPRAHLAKFFEGY</sequence>
<dbReference type="Pfam" id="PF13193">
    <property type="entry name" value="AMP-binding_C"/>
    <property type="match status" value="1"/>
</dbReference>
<dbReference type="GO" id="GO:0015031">
    <property type="term" value="P:protein transport"/>
    <property type="evidence" value="ECO:0007669"/>
    <property type="project" value="UniProtKB-KW"/>
</dbReference>
<dbReference type="EMBL" id="MVBO01000186">
    <property type="protein sequence ID" value="OZJ02133.1"/>
    <property type="molecule type" value="Genomic_DNA"/>
</dbReference>
<dbReference type="Pfam" id="PF07819">
    <property type="entry name" value="PGAP1"/>
    <property type="match status" value="1"/>
</dbReference>
<evidence type="ECO:0000313" key="4">
    <source>
        <dbReference type="EMBL" id="OZJ02133.1"/>
    </source>
</evidence>
<dbReference type="InterPro" id="IPR045851">
    <property type="entry name" value="AMP-bd_C_sf"/>
</dbReference>
<comment type="caution">
    <text evidence="4">The sequence shown here is derived from an EMBL/GenBank/DDBJ whole genome shotgun (WGS) entry which is preliminary data.</text>
</comment>